<dbReference type="EMBL" id="JAULSW010000006">
    <property type="protein sequence ID" value="KAK3378218.1"/>
    <property type="molecule type" value="Genomic_DNA"/>
</dbReference>
<gene>
    <name evidence="3" type="ORF">B0H63DRAFT_240452</name>
</gene>
<sequence length="107" mass="11692">MKKGRFRGRRPRLTVGSGASVQSTFPLFLACIFPFSCSWLTPLSGFPGSCVRPMTWLCALAVLCQSILLAKLAVPCRSDASCPHGSRTNRRPTSLALPWPRDRVSIA</sequence>
<reference evidence="3" key="1">
    <citation type="journal article" date="2023" name="Mol. Phylogenet. Evol.">
        <title>Genome-scale phylogeny and comparative genomics of the fungal order Sordariales.</title>
        <authorList>
            <person name="Hensen N."/>
            <person name="Bonometti L."/>
            <person name="Westerberg I."/>
            <person name="Brannstrom I.O."/>
            <person name="Guillou S."/>
            <person name="Cros-Aarteil S."/>
            <person name="Calhoun S."/>
            <person name="Haridas S."/>
            <person name="Kuo A."/>
            <person name="Mondo S."/>
            <person name="Pangilinan J."/>
            <person name="Riley R."/>
            <person name="LaButti K."/>
            <person name="Andreopoulos B."/>
            <person name="Lipzen A."/>
            <person name="Chen C."/>
            <person name="Yan M."/>
            <person name="Daum C."/>
            <person name="Ng V."/>
            <person name="Clum A."/>
            <person name="Steindorff A."/>
            <person name="Ohm R.A."/>
            <person name="Martin F."/>
            <person name="Silar P."/>
            <person name="Natvig D.O."/>
            <person name="Lalanne C."/>
            <person name="Gautier V."/>
            <person name="Ament-Velasquez S.L."/>
            <person name="Kruys A."/>
            <person name="Hutchinson M.I."/>
            <person name="Powell A.J."/>
            <person name="Barry K."/>
            <person name="Miller A.N."/>
            <person name="Grigoriev I.V."/>
            <person name="Debuchy R."/>
            <person name="Gladieux P."/>
            <person name="Hiltunen Thoren M."/>
            <person name="Johannesson H."/>
        </authorList>
    </citation>
    <scope>NUCLEOTIDE SEQUENCE</scope>
    <source>
        <strain evidence="3">CBS 232.78</strain>
    </source>
</reference>
<keyword evidence="2" id="KW-0472">Membrane</keyword>
<keyword evidence="4" id="KW-1185">Reference proteome</keyword>
<reference evidence="3" key="2">
    <citation type="submission" date="2023-06" db="EMBL/GenBank/DDBJ databases">
        <authorList>
            <consortium name="Lawrence Berkeley National Laboratory"/>
            <person name="Haridas S."/>
            <person name="Hensen N."/>
            <person name="Bonometti L."/>
            <person name="Westerberg I."/>
            <person name="Brannstrom I.O."/>
            <person name="Guillou S."/>
            <person name="Cros-Aarteil S."/>
            <person name="Calhoun S."/>
            <person name="Kuo A."/>
            <person name="Mondo S."/>
            <person name="Pangilinan J."/>
            <person name="Riley R."/>
            <person name="LaButti K."/>
            <person name="Andreopoulos B."/>
            <person name="Lipzen A."/>
            <person name="Chen C."/>
            <person name="Yanf M."/>
            <person name="Daum C."/>
            <person name="Ng V."/>
            <person name="Clum A."/>
            <person name="Steindorff A."/>
            <person name="Ohm R."/>
            <person name="Martin F."/>
            <person name="Silar P."/>
            <person name="Natvig D."/>
            <person name="Lalanne C."/>
            <person name="Gautier V."/>
            <person name="Ament-velasquez S.L."/>
            <person name="Kruys A."/>
            <person name="Hutchinson M.I."/>
            <person name="Powell A.J."/>
            <person name="Barry K."/>
            <person name="Miller A.N."/>
            <person name="Grigoriev I.V."/>
            <person name="Debuchy R."/>
            <person name="Gladieux P."/>
            <person name="Thoren M.H."/>
            <person name="Johannesson H."/>
        </authorList>
    </citation>
    <scope>NUCLEOTIDE SEQUENCE</scope>
    <source>
        <strain evidence="3">CBS 232.78</strain>
    </source>
</reference>
<keyword evidence="2" id="KW-0812">Transmembrane</keyword>
<dbReference type="Proteomes" id="UP001285441">
    <property type="component" value="Unassembled WGS sequence"/>
</dbReference>
<evidence type="ECO:0000256" key="1">
    <source>
        <dbReference type="SAM" id="MobiDB-lite"/>
    </source>
</evidence>
<evidence type="ECO:0000313" key="3">
    <source>
        <dbReference type="EMBL" id="KAK3378218.1"/>
    </source>
</evidence>
<feature type="region of interest" description="Disordered" evidence="1">
    <location>
        <begin position="79"/>
        <end position="107"/>
    </location>
</feature>
<organism evidence="3 4">
    <name type="scientific">Podospora didyma</name>
    <dbReference type="NCBI Taxonomy" id="330526"/>
    <lineage>
        <taxon>Eukaryota</taxon>
        <taxon>Fungi</taxon>
        <taxon>Dikarya</taxon>
        <taxon>Ascomycota</taxon>
        <taxon>Pezizomycotina</taxon>
        <taxon>Sordariomycetes</taxon>
        <taxon>Sordariomycetidae</taxon>
        <taxon>Sordariales</taxon>
        <taxon>Podosporaceae</taxon>
        <taxon>Podospora</taxon>
    </lineage>
</organism>
<evidence type="ECO:0000256" key="2">
    <source>
        <dbReference type="SAM" id="Phobius"/>
    </source>
</evidence>
<keyword evidence="2" id="KW-1133">Transmembrane helix</keyword>
<evidence type="ECO:0000313" key="4">
    <source>
        <dbReference type="Proteomes" id="UP001285441"/>
    </source>
</evidence>
<dbReference type="PROSITE" id="PS51257">
    <property type="entry name" value="PROKAR_LIPOPROTEIN"/>
    <property type="match status" value="1"/>
</dbReference>
<dbReference type="AlphaFoldDB" id="A0AAE0KK16"/>
<proteinExistence type="predicted"/>
<feature type="transmembrane region" description="Helical" evidence="2">
    <location>
        <begin position="53"/>
        <end position="74"/>
    </location>
</feature>
<feature type="transmembrane region" description="Helical" evidence="2">
    <location>
        <begin position="21"/>
        <end position="41"/>
    </location>
</feature>
<comment type="caution">
    <text evidence="3">The sequence shown here is derived from an EMBL/GenBank/DDBJ whole genome shotgun (WGS) entry which is preliminary data.</text>
</comment>
<accession>A0AAE0KK16</accession>
<name>A0AAE0KK16_9PEZI</name>
<protein>
    <submittedName>
        <fullName evidence="3">Uncharacterized protein</fullName>
    </submittedName>
</protein>